<feature type="compositionally biased region" description="Low complexity" evidence="1">
    <location>
        <begin position="103"/>
        <end position="126"/>
    </location>
</feature>
<feature type="region of interest" description="Disordered" evidence="1">
    <location>
        <begin position="1"/>
        <end position="126"/>
    </location>
</feature>
<keyword evidence="3" id="KW-1185">Reference proteome</keyword>
<evidence type="ECO:0000313" key="3">
    <source>
        <dbReference type="Proteomes" id="UP000245946"/>
    </source>
</evidence>
<dbReference type="GeneID" id="37273238"/>
<dbReference type="RefSeq" id="XP_025597630.1">
    <property type="nucleotide sequence ID" value="XM_025745694.1"/>
</dbReference>
<accession>A0A316Z708</accession>
<dbReference type="AlphaFoldDB" id="A0A316Z708"/>
<evidence type="ECO:0000256" key="1">
    <source>
        <dbReference type="SAM" id="MobiDB-lite"/>
    </source>
</evidence>
<evidence type="ECO:0000313" key="2">
    <source>
        <dbReference type="EMBL" id="PWN97351.1"/>
    </source>
</evidence>
<organism evidence="2 3">
    <name type="scientific">Tilletiopsis washingtonensis</name>
    <dbReference type="NCBI Taxonomy" id="58919"/>
    <lineage>
        <taxon>Eukaryota</taxon>
        <taxon>Fungi</taxon>
        <taxon>Dikarya</taxon>
        <taxon>Basidiomycota</taxon>
        <taxon>Ustilaginomycotina</taxon>
        <taxon>Exobasidiomycetes</taxon>
        <taxon>Entylomatales</taxon>
        <taxon>Entylomatales incertae sedis</taxon>
        <taxon>Tilletiopsis</taxon>
    </lineage>
</organism>
<protein>
    <submittedName>
        <fullName evidence="2">Uncharacterized protein</fullName>
    </submittedName>
</protein>
<feature type="compositionally biased region" description="Low complexity" evidence="1">
    <location>
        <begin position="78"/>
        <end position="89"/>
    </location>
</feature>
<reference evidence="2 3" key="1">
    <citation type="journal article" date="2018" name="Mol. Biol. Evol.">
        <title>Broad Genomic Sampling Reveals a Smut Pathogenic Ancestry of the Fungal Clade Ustilaginomycotina.</title>
        <authorList>
            <person name="Kijpornyongpan T."/>
            <person name="Mondo S.J."/>
            <person name="Barry K."/>
            <person name="Sandor L."/>
            <person name="Lee J."/>
            <person name="Lipzen A."/>
            <person name="Pangilinan J."/>
            <person name="LaButti K."/>
            <person name="Hainaut M."/>
            <person name="Henrissat B."/>
            <person name="Grigoriev I.V."/>
            <person name="Spatafora J.W."/>
            <person name="Aime M.C."/>
        </authorList>
    </citation>
    <scope>NUCLEOTIDE SEQUENCE [LARGE SCALE GENOMIC DNA]</scope>
    <source>
        <strain evidence="2 3">MCA 4186</strain>
    </source>
</reference>
<gene>
    <name evidence="2" type="ORF">FA09DRAFT_50894</name>
</gene>
<name>A0A316Z708_9BASI</name>
<dbReference type="EMBL" id="KZ819295">
    <property type="protein sequence ID" value="PWN97351.1"/>
    <property type="molecule type" value="Genomic_DNA"/>
</dbReference>
<dbReference type="Proteomes" id="UP000245946">
    <property type="component" value="Unassembled WGS sequence"/>
</dbReference>
<sequence length="126" mass="13436">MHAAARRFAPLSRHERAAAPHPCKPHPHPPCQGQSALSKPPARSGGPSRSRGAPMPSKHRRRASAAAVAEPRRRCPAQQQTTSQRSVQRLGSRCRLPRHGSCSTTGRASTRSPAASRAQQSTSAAD</sequence>
<proteinExistence type="predicted"/>